<proteinExistence type="predicted"/>
<name>X0V2L2_9ZZZZ</name>
<comment type="caution">
    <text evidence="1">The sequence shown here is derived from an EMBL/GenBank/DDBJ whole genome shotgun (WGS) entry which is preliminary data.</text>
</comment>
<evidence type="ECO:0000313" key="1">
    <source>
        <dbReference type="EMBL" id="GAG06758.1"/>
    </source>
</evidence>
<sequence>AAGDVTIRQGGTIVAAARSVKVDRGWVGLALGGRVDLDDSRVLLGPVEALALGAGLGMVAACAKWCARRCSGG</sequence>
<reference evidence="1" key="1">
    <citation type="journal article" date="2014" name="Front. Microbiol.">
        <title>High frequency of phylogenetically diverse reductive dehalogenase-homologous genes in deep subseafloor sedimentary metagenomes.</title>
        <authorList>
            <person name="Kawai M."/>
            <person name="Futagami T."/>
            <person name="Toyoda A."/>
            <person name="Takaki Y."/>
            <person name="Nishi S."/>
            <person name="Hori S."/>
            <person name="Arai W."/>
            <person name="Tsubouchi T."/>
            <person name="Morono Y."/>
            <person name="Uchiyama I."/>
            <person name="Ito T."/>
            <person name="Fujiyama A."/>
            <person name="Inagaki F."/>
            <person name="Takami H."/>
        </authorList>
    </citation>
    <scope>NUCLEOTIDE SEQUENCE</scope>
    <source>
        <strain evidence="1">Expedition CK06-06</strain>
    </source>
</reference>
<protein>
    <submittedName>
        <fullName evidence="1">Uncharacterized protein</fullName>
    </submittedName>
</protein>
<accession>X0V2L2</accession>
<feature type="non-terminal residue" evidence="1">
    <location>
        <position position="1"/>
    </location>
</feature>
<dbReference type="AlphaFoldDB" id="X0V2L2"/>
<gene>
    <name evidence="1" type="ORF">S01H1_46289</name>
</gene>
<dbReference type="EMBL" id="BARS01029637">
    <property type="protein sequence ID" value="GAG06758.1"/>
    <property type="molecule type" value="Genomic_DNA"/>
</dbReference>
<organism evidence="1">
    <name type="scientific">marine sediment metagenome</name>
    <dbReference type="NCBI Taxonomy" id="412755"/>
    <lineage>
        <taxon>unclassified sequences</taxon>
        <taxon>metagenomes</taxon>
        <taxon>ecological metagenomes</taxon>
    </lineage>
</organism>